<feature type="non-terminal residue" evidence="1">
    <location>
        <position position="139"/>
    </location>
</feature>
<accession>A0ABV9L3X5</accession>
<dbReference type="RefSeq" id="WP_380002167.1">
    <property type="nucleotide sequence ID" value="NZ_JBHSGN010000228.1"/>
</dbReference>
<dbReference type="EMBL" id="JBHSGN010000228">
    <property type="protein sequence ID" value="MFC4677215.1"/>
    <property type="molecule type" value="Genomic_DNA"/>
</dbReference>
<gene>
    <name evidence="1" type="ORF">ACFO6W_26400</name>
</gene>
<dbReference type="Proteomes" id="UP001596023">
    <property type="component" value="Unassembled WGS sequence"/>
</dbReference>
<name>A0ABV9L3X5_9BACT</name>
<evidence type="ECO:0000313" key="1">
    <source>
        <dbReference type="EMBL" id="MFC4677215.1"/>
    </source>
</evidence>
<evidence type="ECO:0000313" key="2">
    <source>
        <dbReference type="Proteomes" id="UP001596023"/>
    </source>
</evidence>
<protein>
    <submittedName>
        <fullName evidence="1">Uncharacterized protein</fullName>
    </submittedName>
</protein>
<keyword evidence="2" id="KW-1185">Reference proteome</keyword>
<comment type="caution">
    <text evidence="1">The sequence shown here is derived from an EMBL/GenBank/DDBJ whole genome shotgun (WGS) entry which is preliminary data.</text>
</comment>
<organism evidence="1 2">
    <name type="scientific">Dysgonomonas termitidis</name>
    <dbReference type="NCBI Taxonomy" id="1516126"/>
    <lineage>
        <taxon>Bacteria</taxon>
        <taxon>Pseudomonadati</taxon>
        <taxon>Bacteroidota</taxon>
        <taxon>Bacteroidia</taxon>
        <taxon>Bacteroidales</taxon>
        <taxon>Dysgonomonadaceae</taxon>
        <taxon>Dysgonomonas</taxon>
    </lineage>
</organism>
<reference evidence="2" key="1">
    <citation type="journal article" date="2019" name="Int. J. Syst. Evol. Microbiol.">
        <title>The Global Catalogue of Microorganisms (GCM) 10K type strain sequencing project: providing services to taxonomists for standard genome sequencing and annotation.</title>
        <authorList>
            <consortium name="The Broad Institute Genomics Platform"/>
            <consortium name="The Broad Institute Genome Sequencing Center for Infectious Disease"/>
            <person name="Wu L."/>
            <person name="Ma J."/>
        </authorList>
    </citation>
    <scope>NUCLEOTIDE SEQUENCE [LARGE SCALE GENOMIC DNA]</scope>
    <source>
        <strain evidence="2">CCUG 66188</strain>
    </source>
</reference>
<proteinExistence type="predicted"/>
<sequence length="139" mass="16169">MWTYLRWQHLAVAERFPVDIMPMGIDHEGYKALQQSGRGLSEKQMWNLLQYVSVRLKMKDGSYIHRGNASPLKSLLEGYRPALPVRDTVYIYTEKLVRDTVYIEKSAFRIKKDTVYAAVPVVRLARNGYRPLRGKAPLR</sequence>